<dbReference type="PANTHER" id="PTHR13847">
    <property type="entry name" value="SARCOSINE DEHYDROGENASE-RELATED"/>
    <property type="match status" value="1"/>
</dbReference>
<name>A0ABX6YGA6_9MICO</name>
<protein>
    <submittedName>
        <fullName evidence="2">FAD-dependent oxidoreductase</fullName>
    </submittedName>
</protein>
<feature type="domain" description="FAD dependent oxidoreductase" evidence="1">
    <location>
        <begin position="40"/>
        <end position="403"/>
    </location>
</feature>
<dbReference type="RefSeq" id="WP_166991493.1">
    <property type="nucleotide sequence ID" value="NZ_CP061169.1"/>
</dbReference>
<keyword evidence="3" id="KW-1185">Reference proteome</keyword>
<dbReference type="InterPro" id="IPR006076">
    <property type="entry name" value="FAD-dep_OxRdtase"/>
</dbReference>
<dbReference type="InterPro" id="IPR036188">
    <property type="entry name" value="FAD/NAD-bd_sf"/>
</dbReference>
<organism evidence="2 3">
    <name type="scientific">Paramicrobacterium chengjingii</name>
    <dbReference type="NCBI Taxonomy" id="2769067"/>
    <lineage>
        <taxon>Bacteria</taxon>
        <taxon>Bacillati</taxon>
        <taxon>Actinomycetota</taxon>
        <taxon>Actinomycetes</taxon>
        <taxon>Micrococcales</taxon>
        <taxon>Microbacteriaceae</taxon>
        <taxon>Paramicrobacterium</taxon>
    </lineage>
</organism>
<reference evidence="2 3" key="1">
    <citation type="submission" date="2020-12" db="EMBL/GenBank/DDBJ databases">
        <title>Microbacterium sp. HY060.</title>
        <authorList>
            <person name="Zhou J."/>
        </authorList>
    </citation>
    <scope>NUCLEOTIDE SEQUENCE [LARGE SCALE GENOMIC DNA]</scope>
    <source>
        <strain evidence="2 3">HY60</strain>
    </source>
</reference>
<sequence length="474" mass="52431">MRSTFRLRTPVAYSDDDRSYWLRDVVRTPQPSLDSSTVADVAIIGGGLTGLWTAIRIAELEPTKKVVLLEASRCGDGASGRNGGQLHSWFDSLKALTDVTNEREALDLAGMTVEAIEELRALQEDQGYDLGLRLDGWLWTASASSQEGSWTETQESARRNGKHPYRTIDREEIRQRTGSAVSYLGVEEELAGTVHPGKLMVSLAHYAISKGVVIFEQSAVRSITLGRPVVVSTENATVSATSCVLATNVWASSIPDIRKHMYAVDSQVIATEPIPQRLDDIGWRDGEAICDSQNQVLYYQRTLDGRVVFGRGSGGPVYRDHLGQKQSRHPRWRKDTIKEFHRVYPSLKDVAIDHDWVGAIDCVPSHIPIIGHLRAQKNFVYAVGWNGTGLAQIPACSRIIANLALEKDNRWAQSGLVNQKNLKRLPPEPFRFIGAWIVRAAIVRQNRAAILNKSVGPVTALIVKLMPKGTSEHS</sequence>
<evidence type="ECO:0000313" key="2">
    <source>
        <dbReference type="EMBL" id="QPZ37824.1"/>
    </source>
</evidence>
<gene>
    <name evidence="2" type="ORF">HCR76_13535</name>
</gene>
<evidence type="ECO:0000259" key="1">
    <source>
        <dbReference type="Pfam" id="PF01266"/>
    </source>
</evidence>
<evidence type="ECO:0000313" key="3">
    <source>
        <dbReference type="Proteomes" id="UP000662814"/>
    </source>
</evidence>
<dbReference type="EMBL" id="CP061169">
    <property type="protein sequence ID" value="QPZ37824.1"/>
    <property type="molecule type" value="Genomic_DNA"/>
</dbReference>
<dbReference type="PANTHER" id="PTHR13847:SF285">
    <property type="entry name" value="FAD DEPENDENT OXIDOREDUCTASE DOMAIN-CONTAINING PROTEIN"/>
    <property type="match status" value="1"/>
</dbReference>
<dbReference type="SUPFAM" id="SSF51905">
    <property type="entry name" value="FAD/NAD(P)-binding domain"/>
    <property type="match status" value="1"/>
</dbReference>
<dbReference type="Gene3D" id="3.30.9.10">
    <property type="entry name" value="D-Amino Acid Oxidase, subunit A, domain 2"/>
    <property type="match status" value="1"/>
</dbReference>
<dbReference type="Proteomes" id="UP000662814">
    <property type="component" value="Chromosome"/>
</dbReference>
<dbReference type="Gene3D" id="3.50.50.60">
    <property type="entry name" value="FAD/NAD(P)-binding domain"/>
    <property type="match status" value="1"/>
</dbReference>
<accession>A0ABX6YGA6</accession>
<proteinExistence type="predicted"/>
<dbReference type="Pfam" id="PF01266">
    <property type="entry name" value="DAO"/>
    <property type="match status" value="1"/>
</dbReference>